<feature type="compositionally biased region" description="Low complexity" evidence="1">
    <location>
        <begin position="11"/>
        <end position="29"/>
    </location>
</feature>
<organism evidence="2">
    <name type="scientific">Arabidopsis thaliana</name>
    <name type="common">Mouse-ear cress</name>
    <dbReference type="NCBI Taxonomy" id="3702"/>
    <lineage>
        <taxon>Eukaryota</taxon>
        <taxon>Viridiplantae</taxon>
        <taxon>Streptophyta</taxon>
        <taxon>Embryophyta</taxon>
        <taxon>Tracheophyta</taxon>
        <taxon>Spermatophyta</taxon>
        <taxon>Magnoliopsida</taxon>
        <taxon>eudicotyledons</taxon>
        <taxon>Gunneridae</taxon>
        <taxon>Pentapetalae</taxon>
        <taxon>rosids</taxon>
        <taxon>malvids</taxon>
        <taxon>Brassicales</taxon>
        <taxon>Brassicaceae</taxon>
        <taxon>Camelineae</taxon>
        <taxon>Arabidopsis</taxon>
    </lineage>
</organism>
<evidence type="ECO:0000313" key="2">
    <source>
        <dbReference type="EMBL" id="AAF79666.1"/>
    </source>
</evidence>
<dbReference type="ExpressionAtlas" id="Q9LP04">
    <property type="expression patterns" value="differential"/>
</dbReference>
<feature type="region of interest" description="Disordered" evidence="1">
    <location>
        <begin position="1"/>
        <end position="36"/>
    </location>
</feature>
<dbReference type="AlphaFoldDB" id="Q9LP04"/>
<name>Q9LP04_ARATH</name>
<sequence length="280" mass="31697">MKSFFKGLVQSPIESSGSESSSIASESYSPNLMDDLTAPHVQLPVELVDISDDDEDDSSSIVPVRNRQNSVPMSTEVPGVSSVTSRLAKRKRDTPSEEFLSQKQQKGKGVVVSGPRRSNLFQEFKFSSPLAEQRGRLVYRIAHKMAIDFGEVVYDHVFQLALKPVSNFFLSFPSLIYCLIQTQHPDIQILKRTSARVSQGQSAGKKGEMMRELRMNSVYWLCVTWQVVADDVESQEWKLAWRGIKDKIHREDIKDIISKNKERNGLGNKEDSISRESRRS</sequence>
<proteinExistence type="predicted"/>
<reference key="1">
    <citation type="journal article" date="2000" name="Nature">
        <title>Sequence and analysis of chromosome 1 of the plant Arabidopsis thaliana.</title>
        <authorList>
            <person name="Theologis A."/>
            <person name="Ecker J.R."/>
            <person name="Palm C.J."/>
            <person name="Federspiel N.A."/>
            <person name="Kaul S."/>
            <person name="White O."/>
            <person name="Alonso J."/>
            <person name="Altafi H."/>
            <person name="Araujo R."/>
            <person name="Bowman C.L."/>
            <person name="Brooks S.Y."/>
            <person name="Buehler E."/>
            <person name="Chan A."/>
            <person name="Chao Q."/>
            <person name="Chen H."/>
            <person name="Cheuk R.F."/>
            <person name="Chin C.W."/>
            <person name="Chung M.K."/>
            <person name="Conn L."/>
            <person name="Conway A.B."/>
            <person name="Conway A.R."/>
            <person name="Creasy T.H."/>
            <person name="Dewar K."/>
            <person name="Dunn P."/>
            <person name="Etgu P."/>
            <person name="Feldblyum T.V."/>
            <person name="Feng J."/>
            <person name="Fong B."/>
            <person name="Fujii C.Y."/>
            <person name="Gill J.E."/>
            <person name="Goldsmith A.D."/>
            <person name="Haas B."/>
            <person name="Hansen N.F."/>
            <person name="Hughes B."/>
            <person name="Huizar L."/>
            <person name="Hunter J.L."/>
            <person name="Jenkins J."/>
            <person name="Johnson-Hopson C."/>
            <person name="Khan S."/>
            <person name="Khaykin E."/>
            <person name="Kim C.J."/>
            <person name="Koo H.L."/>
            <person name="Kremenetskaia I."/>
            <person name="Kurtz D.B."/>
            <person name="Kwan A."/>
            <person name="Lam B."/>
            <person name="Langin-Hooper S."/>
            <person name="Lee A."/>
            <person name="Lee J.M."/>
            <person name="Lenz C.A."/>
            <person name="Li J.H."/>
            <person name="Li Y."/>
            <person name="Lin X."/>
            <person name="Liu S.X."/>
            <person name="Liu Z.A."/>
            <person name="Luros J.S."/>
            <person name="Maiti R."/>
            <person name="Marziali A."/>
            <person name="Militscher J."/>
            <person name="Miranda M."/>
            <person name="Nguyen M."/>
            <person name="Nierman W.C."/>
            <person name="Osborne B.I."/>
            <person name="Pai G."/>
            <person name="Peterson J."/>
            <person name="Pham P.K."/>
            <person name="Rizzo M."/>
            <person name="Rooney T."/>
            <person name="Rowley D."/>
            <person name="Sakano H."/>
            <person name="Salzberg S.L."/>
            <person name="Schwartz J.R."/>
            <person name="Shinn P."/>
            <person name="Southwick A.M."/>
            <person name="Sun H."/>
            <person name="Tallon L.J."/>
            <person name="Tambunga G."/>
            <person name="Toriumi M.J."/>
            <person name="Town C.D."/>
            <person name="Utterback T."/>
            <person name="Van Aken S."/>
            <person name="Vaysberg M."/>
            <person name="Vysotskaia V.S."/>
            <person name="Walker M."/>
            <person name="Wu D."/>
            <person name="Yu G."/>
            <person name="Fraser C.M."/>
            <person name="Venter J.C."/>
            <person name="Davis R.W."/>
        </authorList>
    </citation>
    <scope>NUCLEOTIDE SEQUENCE [LARGE SCALE GENOMIC DNA]</scope>
    <source>
        <strain>cv. Columbia</strain>
    </source>
</reference>
<accession>Q9LP04</accession>
<feature type="region of interest" description="Disordered" evidence="1">
    <location>
        <begin position="259"/>
        <end position="280"/>
    </location>
</feature>
<reference evidence="2" key="3">
    <citation type="submission" date="2000-06" db="EMBL/GenBank/DDBJ databases">
        <authorList>
            <person name="Cheuk R."/>
            <person name="Shinn P."/>
            <person name="Brooks S."/>
            <person name="Buehler E."/>
            <person name="Chao Q."/>
            <person name="Johnson-Hopson C."/>
            <person name="Khan S."/>
            <person name="Kim C."/>
            <person name="Altafi H."/>
            <person name="Bei B."/>
            <person name="Chin C."/>
            <person name="Chiou J."/>
            <person name="Choi E."/>
            <person name="Conn L."/>
            <person name="Conway A."/>
            <person name="Gonzalez A."/>
            <person name="Hansen N."/>
            <person name="Howing B."/>
            <person name="Koo T."/>
            <person name="Lam B."/>
            <person name="Lee J."/>
            <person name="Lenz C."/>
            <person name="Li J."/>
            <person name="Liu A."/>
            <person name="Liu J."/>
            <person name="Liu S."/>
            <person name="Mukharsky N."/>
            <person name="Nguyen M."/>
            <person name="Palm C."/>
            <person name="Pham P."/>
            <person name="Sakano H."/>
            <person name="Schwartz J."/>
            <person name="Southwick A."/>
            <person name="Thaveri A."/>
            <person name="Toriumi M."/>
            <person name="Vaysberg M."/>
            <person name="Yu G."/>
            <person name="Davis R."/>
            <person name="Federspiel N."/>
            <person name="Theologis A."/>
            <person name="Ecker J."/>
        </authorList>
    </citation>
    <scope>NUCLEOTIDE SEQUENCE</scope>
</reference>
<dbReference type="EMBL" id="AC022314">
    <property type="protein sequence ID" value="AAF79666.1"/>
    <property type="molecule type" value="Genomic_DNA"/>
</dbReference>
<evidence type="ECO:0000256" key="1">
    <source>
        <dbReference type="SAM" id="MobiDB-lite"/>
    </source>
</evidence>
<reference evidence="2" key="2">
    <citation type="submission" date="2000-05" db="EMBL/GenBank/DDBJ databases">
        <title>Genomic sequence for Arabidopsis thaliana BAC F9C16 from chromosome I.</title>
        <authorList>
            <person name="Shinn P."/>
            <person name="Brooks S."/>
            <person name="Buehler E."/>
            <person name="Chao Q."/>
            <person name="Johnson-Hopson C."/>
            <person name="Khan S."/>
            <person name="Kieleczawa J."/>
            <person name="Kim C."/>
            <person name="Altafi H."/>
            <person name="Bei Q."/>
            <person name="Chin C."/>
            <person name="Chiou J."/>
            <person name="Choi E."/>
            <person name="Conn L."/>
            <person name="Conway A."/>
            <person name="Gonzales A."/>
            <person name="Hansen N."/>
            <person name="Howing B."/>
            <person name="Koo T."/>
            <person name="Lam B."/>
            <person name="Lee J."/>
            <person name="Lenz C."/>
            <person name="Li J."/>
            <person name="Liu A."/>
            <person name="Liu K."/>
            <person name="Liu S."/>
            <person name="Mukharsky N."/>
            <person name="Nguyen M."/>
            <person name="Palm C."/>
            <person name="Pham P."/>
            <person name="Sakano H."/>
            <person name="Schwartz J."/>
            <person name="Southwick A."/>
            <person name="Thaveri A."/>
            <person name="Toriumi M."/>
            <person name="Vaysberg M."/>
            <person name="Yu G."/>
            <person name="Federspiel N.A."/>
            <person name="Theologis A."/>
            <person name="Ecker J.R."/>
        </authorList>
    </citation>
    <scope>NUCLEOTIDE SEQUENCE</scope>
</reference>
<protein>
    <submittedName>
        <fullName evidence="2">F9C16.14</fullName>
    </submittedName>
</protein>
<feature type="region of interest" description="Disordered" evidence="1">
    <location>
        <begin position="50"/>
        <end position="112"/>
    </location>
</feature>